<evidence type="ECO:0000256" key="5">
    <source>
        <dbReference type="ARBA" id="ARBA00023273"/>
    </source>
</evidence>
<dbReference type="GO" id="GO:0005856">
    <property type="term" value="C:cytoskeleton"/>
    <property type="evidence" value="ECO:0007669"/>
    <property type="project" value="UniProtKB-SubCell"/>
</dbReference>
<dbReference type="AlphaFoldDB" id="A0A8T0I5F4"/>
<proteinExistence type="predicted"/>
<evidence type="ECO:0000256" key="3">
    <source>
        <dbReference type="ARBA" id="ARBA00022490"/>
    </source>
</evidence>
<evidence type="ECO:0000256" key="1">
    <source>
        <dbReference type="ARBA" id="ARBA00004138"/>
    </source>
</evidence>
<protein>
    <recommendedName>
        <fullName evidence="8">Enkurin domain-containing protein</fullName>
    </recommendedName>
</protein>
<evidence type="ECO:0000256" key="2">
    <source>
        <dbReference type="ARBA" id="ARBA00004245"/>
    </source>
</evidence>
<dbReference type="Pfam" id="PF13864">
    <property type="entry name" value="Enkurin"/>
    <property type="match status" value="1"/>
</dbReference>
<dbReference type="InterPro" id="IPR052102">
    <property type="entry name" value="Enkurin_domain-protein"/>
</dbReference>
<feature type="coiled-coil region" evidence="6">
    <location>
        <begin position="213"/>
        <end position="240"/>
    </location>
</feature>
<reference evidence="9" key="1">
    <citation type="submission" date="2020-06" db="EMBL/GenBank/DDBJ databases">
        <title>WGS assembly of Ceratodon purpureus strain R40.</title>
        <authorList>
            <person name="Carey S.B."/>
            <person name="Jenkins J."/>
            <person name="Shu S."/>
            <person name="Lovell J.T."/>
            <person name="Sreedasyam A."/>
            <person name="Maumus F."/>
            <person name="Tiley G.P."/>
            <person name="Fernandez-Pozo N."/>
            <person name="Barry K."/>
            <person name="Chen C."/>
            <person name="Wang M."/>
            <person name="Lipzen A."/>
            <person name="Daum C."/>
            <person name="Saski C.A."/>
            <person name="Payton A.C."/>
            <person name="Mcbreen J.C."/>
            <person name="Conrad R.E."/>
            <person name="Kollar L.M."/>
            <person name="Olsson S."/>
            <person name="Huttunen S."/>
            <person name="Landis J.B."/>
            <person name="Wickett N.J."/>
            <person name="Johnson M.G."/>
            <person name="Rensing S.A."/>
            <person name="Grimwood J."/>
            <person name="Schmutz J."/>
            <person name="Mcdaniel S.F."/>
        </authorList>
    </citation>
    <scope>NUCLEOTIDE SEQUENCE</scope>
    <source>
        <strain evidence="9">R40</strain>
    </source>
</reference>
<keyword evidence="10" id="KW-1185">Reference proteome</keyword>
<keyword evidence="6" id="KW-0175">Coiled coil</keyword>
<dbReference type="EMBL" id="CM026424">
    <property type="protein sequence ID" value="KAG0578347.1"/>
    <property type="molecule type" value="Genomic_DNA"/>
</dbReference>
<evidence type="ECO:0000259" key="8">
    <source>
        <dbReference type="PROSITE" id="PS51665"/>
    </source>
</evidence>
<evidence type="ECO:0000313" key="10">
    <source>
        <dbReference type="Proteomes" id="UP000822688"/>
    </source>
</evidence>
<feature type="compositionally biased region" description="Basic and acidic residues" evidence="7">
    <location>
        <begin position="154"/>
        <end position="168"/>
    </location>
</feature>
<organism evidence="9 10">
    <name type="scientific">Ceratodon purpureus</name>
    <name type="common">Fire moss</name>
    <name type="synonym">Dicranum purpureum</name>
    <dbReference type="NCBI Taxonomy" id="3225"/>
    <lineage>
        <taxon>Eukaryota</taxon>
        <taxon>Viridiplantae</taxon>
        <taxon>Streptophyta</taxon>
        <taxon>Embryophyta</taxon>
        <taxon>Bryophyta</taxon>
        <taxon>Bryophytina</taxon>
        <taxon>Bryopsida</taxon>
        <taxon>Dicranidae</taxon>
        <taxon>Pseudoditrichales</taxon>
        <taxon>Ditrichaceae</taxon>
        <taxon>Ceratodon</taxon>
    </lineage>
</organism>
<dbReference type="GO" id="GO:0005516">
    <property type="term" value="F:calmodulin binding"/>
    <property type="evidence" value="ECO:0007669"/>
    <property type="project" value="TreeGrafter"/>
</dbReference>
<evidence type="ECO:0000256" key="4">
    <source>
        <dbReference type="ARBA" id="ARBA00023212"/>
    </source>
</evidence>
<dbReference type="GO" id="GO:0005929">
    <property type="term" value="C:cilium"/>
    <property type="evidence" value="ECO:0007669"/>
    <property type="project" value="UniProtKB-SubCell"/>
</dbReference>
<keyword evidence="3" id="KW-0963">Cytoplasm</keyword>
<name>A0A8T0I5F4_CERPU</name>
<gene>
    <name evidence="9" type="ORF">KC19_4G015900</name>
</gene>
<dbReference type="InterPro" id="IPR027012">
    <property type="entry name" value="Enkurin_dom"/>
</dbReference>
<dbReference type="PANTHER" id="PTHR21490">
    <property type="entry name" value="ENKURIN-RELATED"/>
    <property type="match status" value="1"/>
</dbReference>
<comment type="subcellular location">
    <subcellularLocation>
        <location evidence="1">Cell projection</location>
        <location evidence="1">Cilium</location>
    </subcellularLocation>
    <subcellularLocation>
        <location evidence="2">Cytoplasm</location>
        <location evidence="2">Cytoskeleton</location>
    </subcellularLocation>
</comment>
<dbReference type="Proteomes" id="UP000822688">
    <property type="component" value="Chromosome 4"/>
</dbReference>
<comment type="caution">
    <text evidence="9">The sequence shown here is derived from an EMBL/GenBank/DDBJ whole genome shotgun (WGS) entry which is preliminary data.</text>
</comment>
<feature type="domain" description="Enkurin" evidence="8">
    <location>
        <begin position="153"/>
        <end position="245"/>
    </location>
</feature>
<evidence type="ECO:0000256" key="6">
    <source>
        <dbReference type="SAM" id="Coils"/>
    </source>
</evidence>
<accession>A0A8T0I5F4</accession>
<evidence type="ECO:0000256" key="7">
    <source>
        <dbReference type="SAM" id="MobiDB-lite"/>
    </source>
</evidence>
<sequence length="261" mass="30741">MWDSKESVYKIIKPPQVFKPRTPPPTAKELRDRKVAKITLRLKLMMRQKSAATFGKPDGHYKPCARKFLKKHSKEPVIIYEQQRCTQHVKRKPDVPRDRPVHGRVKILDFIKMNAEQMIHSRPYMPKGPKKMRRYLLKKTFGRIPTYLAARLKSAADQKKKGKDTPEERAEDCEHEGTRKLDEKERITMMNNLKLKWADTNARYQRLSVALDLESQKRMKEIYEENLLQLEKDVSLLSRKVILVSNSAPPKIRREILPPQH</sequence>
<keyword evidence="5" id="KW-0966">Cell projection</keyword>
<dbReference type="PANTHER" id="PTHR21490:SF0">
    <property type="entry name" value="ENKURIN"/>
    <property type="match status" value="1"/>
</dbReference>
<dbReference type="PROSITE" id="PS51665">
    <property type="entry name" value="ENKURIN"/>
    <property type="match status" value="1"/>
</dbReference>
<keyword evidence="4" id="KW-0206">Cytoskeleton</keyword>
<feature type="region of interest" description="Disordered" evidence="7">
    <location>
        <begin position="154"/>
        <end position="178"/>
    </location>
</feature>
<evidence type="ECO:0000313" key="9">
    <source>
        <dbReference type="EMBL" id="KAG0578347.1"/>
    </source>
</evidence>